<dbReference type="EMBL" id="NITY01000020">
    <property type="protein sequence ID" value="PHM37597.1"/>
    <property type="molecule type" value="Genomic_DNA"/>
</dbReference>
<gene>
    <name evidence="3" type="ORF">SAMN05421680_11919</name>
    <name evidence="2" type="ORF">Xmau_03814</name>
</gene>
<dbReference type="Proteomes" id="UP000198919">
    <property type="component" value="Unassembled WGS sequence"/>
</dbReference>
<evidence type="ECO:0000313" key="2">
    <source>
        <dbReference type="EMBL" id="PHM37597.1"/>
    </source>
</evidence>
<evidence type="ECO:0000313" key="5">
    <source>
        <dbReference type="Proteomes" id="UP000224607"/>
    </source>
</evidence>
<reference evidence="2 5" key="3">
    <citation type="journal article" date="2017" name="Nat. Microbiol.">
        <title>Natural product diversity associated with the nematode symbionts Photorhabdus and Xenorhabdus.</title>
        <authorList>
            <person name="Tobias N.J."/>
            <person name="Wolff H."/>
            <person name="Djahanschiri B."/>
            <person name="Grundmann F."/>
            <person name="Kronenwerth M."/>
            <person name="Shi Y.M."/>
            <person name="Simonyi S."/>
            <person name="Grun P."/>
            <person name="Shapiro-Ilan D."/>
            <person name="Pidot S.J."/>
            <person name="Stinear T.P."/>
            <person name="Ebersberger I."/>
            <person name="Bode H.B."/>
        </authorList>
    </citation>
    <scope>NUCLEOTIDE SEQUENCE [LARGE SCALE GENOMIC DNA]</scope>
    <source>
        <strain evidence="2 5">DSM 17908</strain>
    </source>
</reference>
<name>A0A1I3V240_9GAMM</name>
<reference evidence="4" key="1">
    <citation type="submission" date="2016-10" db="EMBL/GenBank/DDBJ databases">
        <authorList>
            <person name="Varghese N."/>
            <person name="Submissions S."/>
        </authorList>
    </citation>
    <scope>NUCLEOTIDE SEQUENCE [LARGE SCALE GENOMIC DNA]</scope>
    <source>
        <strain evidence="4">DSM 17908</strain>
    </source>
</reference>
<keyword evidence="1" id="KW-0732">Signal</keyword>
<proteinExistence type="predicted"/>
<keyword evidence="5" id="KW-1185">Reference proteome</keyword>
<dbReference type="EMBL" id="FORG01000019">
    <property type="protein sequence ID" value="SFJ89305.1"/>
    <property type="molecule type" value="Genomic_DNA"/>
</dbReference>
<reference evidence="3" key="2">
    <citation type="submission" date="2016-10" db="EMBL/GenBank/DDBJ databases">
        <authorList>
            <person name="de Groot N.N."/>
        </authorList>
    </citation>
    <scope>NUCLEOTIDE SEQUENCE [LARGE SCALE GENOMIC DNA]</scope>
    <source>
        <strain evidence="3">DSM 17908</strain>
    </source>
</reference>
<sequence length="98" mass="11030">MKKFYIFILSIFMSVVAFGAQGEAQKGFIEEIRAYNKDSQFVVTITVNGKRYELSSNSQVTLAERALLLNRQISYEFISANTNLTDSVGAIKVLILKK</sequence>
<feature type="signal peptide" evidence="1">
    <location>
        <begin position="1"/>
        <end position="19"/>
    </location>
</feature>
<dbReference type="AlphaFoldDB" id="A0A1I3V240"/>
<protein>
    <submittedName>
        <fullName evidence="3">Uncharacterized protein</fullName>
    </submittedName>
</protein>
<evidence type="ECO:0000256" key="1">
    <source>
        <dbReference type="SAM" id="SignalP"/>
    </source>
</evidence>
<evidence type="ECO:0000313" key="3">
    <source>
        <dbReference type="EMBL" id="SFJ89305.1"/>
    </source>
</evidence>
<evidence type="ECO:0000313" key="4">
    <source>
        <dbReference type="Proteomes" id="UP000198919"/>
    </source>
</evidence>
<organism evidence="3 4">
    <name type="scientific">Xenorhabdus mauleonii</name>
    <dbReference type="NCBI Taxonomy" id="351675"/>
    <lineage>
        <taxon>Bacteria</taxon>
        <taxon>Pseudomonadati</taxon>
        <taxon>Pseudomonadota</taxon>
        <taxon>Gammaproteobacteria</taxon>
        <taxon>Enterobacterales</taxon>
        <taxon>Morganellaceae</taxon>
        <taxon>Xenorhabdus</taxon>
    </lineage>
</organism>
<dbReference type="RefSeq" id="WP_092512748.1">
    <property type="nucleotide sequence ID" value="NZ_CAWNQB010000013.1"/>
</dbReference>
<accession>A0A1I3V240</accession>
<feature type="chain" id="PRO_5011549811" evidence="1">
    <location>
        <begin position="20"/>
        <end position="98"/>
    </location>
</feature>
<dbReference type="Proteomes" id="UP000224607">
    <property type="component" value="Unassembled WGS sequence"/>
</dbReference>